<evidence type="ECO:0000256" key="4">
    <source>
        <dbReference type="HAMAP-Rule" id="MF_00636"/>
    </source>
</evidence>
<evidence type="ECO:0000313" key="7">
    <source>
        <dbReference type="EMBL" id="MDR6292634.1"/>
    </source>
</evidence>
<dbReference type="PANTHER" id="PTHR30448:SF0">
    <property type="entry name" value="RNASE ADAPTER PROTEIN RAPZ"/>
    <property type="match status" value="1"/>
</dbReference>
<dbReference type="SUPFAM" id="SSF52540">
    <property type="entry name" value="P-loop containing nucleoside triphosphate hydrolases"/>
    <property type="match status" value="1"/>
</dbReference>
<sequence>MDTPDTGTRPQARHRLVLISGLSGAGHSSSLKILEDLGHEAIDNLPIVLLGPLVEHAEGRPMAVTIDTRTRGFSVAALEAEIAVLRARRDTDVKLLFLDADDEILQRRFTETRRRHPLAIDRPVADGIRRERLELHPLRAMADVVLDTSLTSPQDLRRIVEGHFGIGAAPGLYVSVVSFSFKRGLPREADLVFDVRFLDNPHWVPALRPQTGQNPEVQAMIRRDIQFDPFMASLFGLLEPLLPRYNREGKSYLTIAVGCTGGKHRSVFVAETLAAWLDGQGYRRGLIHRDMPAPG</sequence>
<dbReference type="PIRSF" id="PIRSF005052">
    <property type="entry name" value="P-loopkin"/>
    <property type="match status" value="1"/>
</dbReference>
<dbReference type="PANTHER" id="PTHR30448">
    <property type="entry name" value="RNASE ADAPTER PROTEIN RAPZ"/>
    <property type="match status" value="1"/>
</dbReference>
<dbReference type="RefSeq" id="WP_309798891.1">
    <property type="nucleotide sequence ID" value="NZ_JAVDPW010000009.1"/>
</dbReference>
<evidence type="ECO:0000259" key="6">
    <source>
        <dbReference type="Pfam" id="PF22740"/>
    </source>
</evidence>
<protein>
    <submittedName>
        <fullName evidence="7">UPF0042 nucleotide-binding protein</fullName>
    </submittedName>
</protein>
<evidence type="ECO:0000259" key="5">
    <source>
        <dbReference type="Pfam" id="PF03668"/>
    </source>
</evidence>
<keyword evidence="1 4" id="KW-0547">Nucleotide-binding</keyword>
<evidence type="ECO:0000313" key="8">
    <source>
        <dbReference type="Proteomes" id="UP001262410"/>
    </source>
</evidence>
<organism evidence="7 8">
    <name type="scientific">Inquilinus ginsengisoli</name>
    <dbReference type="NCBI Taxonomy" id="363840"/>
    <lineage>
        <taxon>Bacteria</taxon>
        <taxon>Pseudomonadati</taxon>
        <taxon>Pseudomonadota</taxon>
        <taxon>Alphaproteobacteria</taxon>
        <taxon>Rhodospirillales</taxon>
        <taxon>Rhodospirillaceae</taxon>
        <taxon>Inquilinus</taxon>
    </lineage>
</organism>
<dbReference type="InterPro" id="IPR005337">
    <property type="entry name" value="RapZ-like"/>
</dbReference>
<dbReference type="HAMAP" id="MF_00636">
    <property type="entry name" value="RapZ_like"/>
    <property type="match status" value="1"/>
</dbReference>
<gene>
    <name evidence="7" type="ORF">E9232_005174</name>
</gene>
<feature type="domain" description="RapZ C-terminal" evidence="6">
    <location>
        <begin position="173"/>
        <end position="291"/>
    </location>
</feature>
<proteinExistence type="inferred from homology"/>
<feature type="domain" description="RapZ-like N-terminal" evidence="5">
    <location>
        <begin position="16"/>
        <end position="164"/>
    </location>
</feature>
<keyword evidence="8" id="KW-1185">Reference proteome</keyword>
<accession>A0ABU1JX98</accession>
<dbReference type="InterPro" id="IPR053930">
    <property type="entry name" value="RapZ-like_N"/>
</dbReference>
<dbReference type="InterPro" id="IPR053931">
    <property type="entry name" value="RapZ_C"/>
</dbReference>
<keyword evidence="3 4" id="KW-0342">GTP-binding</keyword>
<dbReference type="Pfam" id="PF03668">
    <property type="entry name" value="RapZ-like_N"/>
    <property type="match status" value="1"/>
</dbReference>
<feature type="binding site" evidence="4">
    <location>
        <begin position="67"/>
        <end position="70"/>
    </location>
    <ligand>
        <name>GTP</name>
        <dbReference type="ChEBI" id="CHEBI:37565"/>
    </ligand>
</feature>
<dbReference type="NCBIfam" id="NF003828">
    <property type="entry name" value="PRK05416.1"/>
    <property type="match status" value="1"/>
</dbReference>
<evidence type="ECO:0000256" key="3">
    <source>
        <dbReference type="ARBA" id="ARBA00023134"/>
    </source>
</evidence>
<name>A0ABU1JX98_9PROT</name>
<dbReference type="Pfam" id="PF22740">
    <property type="entry name" value="PapZ_C"/>
    <property type="match status" value="1"/>
</dbReference>
<evidence type="ECO:0000256" key="1">
    <source>
        <dbReference type="ARBA" id="ARBA00022741"/>
    </source>
</evidence>
<reference evidence="7 8" key="1">
    <citation type="submission" date="2023-07" db="EMBL/GenBank/DDBJ databases">
        <title>Sorghum-associated microbial communities from plants grown in Nebraska, USA.</title>
        <authorList>
            <person name="Schachtman D."/>
        </authorList>
    </citation>
    <scope>NUCLEOTIDE SEQUENCE [LARGE SCALE GENOMIC DNA]</scope>
    <source>
        <strain evidence="7 8">584</strain>
    </source>
</reference>
<dbReference type="InterPro" id="IPR027417">
    <property type="entry name" value="P-loop_NTPase"/>
</dbReference>
<dbReference type="EMBL" id="JAVDPW010000009">
    <property type="protein sequence ID" value="MDR6292634.1"/>
    <property type="molecule type" value="Genomic_DNA"/>
</dbReference>
<comment type="caution">
    <text evidence="4">Lacks conserved residue(s) required for the propagation of feature annotation.</text>
</comment>
<evidence type="ECO:0000256" key="2">
    <source>
        <dbReference type="ARBA" id="ARBA00022840"/>
    </source>
</evidence>
<comment type="caution">
    <text evidence="7">The sequence shown here is derived from an EMBL/GenBank/DDBJ whole genome shotgun (WGS) entry which is preliminary data.</text>
</comment>
<keyword evidence="2 4" id="KW-0067">ATP-binding</keyword>
<dbReference type="Proteomes" id="UP001262410">
    <property type="component" value="Unassembled WGS sequence"/>
</dbReference>